<dbReference type="GO" id="GO:0004519">
    <property type="term" value="F:endonuclease activity"/>
    <property type="evidence" value="ECO:0007669"/>
    <property type="project" value="UniProtKB-KW"/>
</dbReference>
<dbReference type="EC" id="3.1.-.-" evidence="1"/>
<dbReference type="Proteomes" id="UP000094769">
    <property type="component" value="Unassembled WGS sequence"/>
</dbReference>
<organism evidence="1 2">
    <name type="scientific">Candidatus Thiodiazotropha endolucinida</name>
    <dbReference type="NCBI Taxonomy" id="1655433"/>
    <lineage>
        <taxon>Bacteria</taxon>
        <taxon>Pseudomonadati</taxon>
        <taxon>Pseudomonadota</taxon>
        <taxon>Gammaproteobacteria</taxon>
        <taxon>Chromatiales</taxon>
        <taxon>Sedimenticolaceae</taxon>
        <taxon>Candidatus Thiodiazotropha</taxon>
    </lineage>
</organism>
<keyword evidence="1" id="KW-0540">Nuclease</keyword>
<dbReference type="EMBL" id="MARB01000013">
    <property type="protein sequence ID" value="ODJ87245.1"/>
    <property type="molecule type" value="Genomic_DNA"/>
</dbReference>
<reference evidence="1 2" key="1">
    <citation type="submission" date="2016-06" db="EMBL/GenBank/DDBJ databases">
        <title>Genome sequence of endosymbiont of Candidatus Endolucinida thiodiazotropha.</title>
        <authorList>
            <person name="Poehlein A."/>
            <person name="Koenig S."/>
            <person name="Heiden S.E."/>
            <person name="Thuermer A."/>
            <person name="Voget S."/>
            <person name="Daniel R."/>
            <person name="Markert S."/>
            <person name="Gros O."/>
            <person name="Schweder T."/>
        </authorList>
    </citation>
    <scope>NUCLEOTIDE SEQUENCE [LARGE SCALE GENOMIC DNA]</scope>
    <source>
        <strain evidence="1 2">COS</strain>
    </source>
</reference>
<keyword evidence="2" id="KW-1185">Reference proteome</keyword>
<dbReference type="GO" id="GO:0016787">
    <property type="term" value="F:hydrolase activity"/>
    <property type="evidence" value="ECO:0007669"/>
    <property type="project" value="UniProtKB-KW"/>
</dbReference>
<evidence type="ECO:0000313" key="2">
    <source>
        <dbReference type="Proteomes" id="UP000094769"/>
    </source>
</evidence>
<proteinExistence type="predicted"/>
<gene>
    <name evidence="1" type="primary">cas6</name>
    <name evidence="1" type="ORF">CODIS_24970</name>
</gene>
<dbReference type="OrthoDB" id="9779370at2"/>
<dbReference type="RefSeq" id="WP_069125303.1">
    <property type="nucleotide sequence ID" value="NZ_MARB01000013.1"/>
</dbReference>
<protein>
    <submittedName>
        <fullName evidence="1">CRISPR-associated endonuclease Cas6</fullName>
        <ecNumber evidence="1">3.1.-.-</ecNumber>
    </submittedName>
</protein>
<comment type="caution">
    <text evidence="1">The sequence shown here is derived from an EMBL/GenBank/DDBJ whole genome shotgun (WGS) entry which is preliminary data.</text>
</comment>
<keyword evidence="1" id="KW-0378">Hydrolase</keyword>
<dbReference type="Pfam" id="PF09559">
    <property type="entry name" value="Cas6"/>
    <property type="match status" value="1"/>
</dbReference>
<dbReference type="InterPro" id="IPR014174">
    <property type="entry name" value="CRISPR-assoc_prot_Cas6/Cmx6"/>
</dbReference>
<sequence>MNATFWQEEQDEEQFVVPDNVVDLIFRIKCPSLPVDHAWSLSDEIHRELPWFPLEPQAGLHLIYGADSGNGWVRPSDGGETLYLSRRTPLILRLPKERLDEATKLSGKTLDIDGFAMEIGKSHTRFLAMTTTLYCRYLACETGQSEDEFVQSAVESLQSLNLRFKKVLCGKGTLFTTPQAPLLTRSLMVAGLSLDDAVTLQEYGIGPHRIRGFGLFVPHKTV</sequence>
<dbReference type="AlphaFoldDB" id="A0A7Z0VKV7"/>
<evidence type="ECO:0000313" key="1">
    <source>
        <dbReference type="EMBL" id="ODJ87245.1"/>
    </source>
</evidence>
<name>A0A7Z0VKV7_9GAMM</name>
<keyword evidence="1" id="KW-0255">Endonuclease</keyword>
<accession>A0A7Z0VKV7</accession>